<feature type="region of interest" description="Disordered" evidence="1">
    <location>
        <begin position="1"/>
        <end position="28"/>
    </location>
</feature>
<protein>
    <submittedName>
        <fullName evidence="2">Uncharacterized protein</fullName>
    </submittedName>
</protein>
<dbReference type="Proteomes" id="UP000324222">
    <property type="component" value="Unassembled WGS sequence"/>
</dbReference>
<feature type="compositionally biased region" description="Low complexity" evidence="1">
    <location>
        <begin position="16"/>
        <end position="28"/>
    </location>
</feature>
<dbReference type="AlphaFoldDB" id="A0A5B7JJL0"/>
<gene>
    <name evidence="2" type="ORF">E2C01_088341</name>
</gene>
<dbReference type="EMBL" id="VSRR010094060">
    <property type="protein sequence ID" value="MPC93218.1"/>
    <property type="molecule type" value="Genomic_DNA"/>
</dbReference>
<name>A0A5B7JJL0_PORTR</name>
<evidence type="ECO:0000256" key="1">
    <source>
        <dbReference type="SAM" id="MobiDB-lite"/>
    </source>
</evidence>
<evidence type="ECO:0000313" key="2">
    <source>
        <dbReference type="EMBL" id="MPC93218.1"/>
    </source>
</evidence>
<proteinExistence type="predicted"/>
<accession>A0A5B7JJL0</accession>
<keyword evidence="3" id="KW-1185">Reference proteome</keyword>
<comment type="caution">
    <text evidence="2">The sequence shown here is derived from an EMBL/GenBank/DDBJ whole genome shotgun (WGS) entry which is preliminary data.</text>
</comment>
<reference evidence="2 3" key="1">
    <citation type="submission" date="2019-05" db="EMBL/GenBank/DDBJ databases">
        <title>Another draft genome of Portunus trituberculatus and its Hox gene families provides insights of decapod evolution.</title>
        <authorList>
            <person name="Jeong J.-H."/>
            <person name="Song I."/>
            <person name="Kim S."/>
            <person name="Choi T."/>
            <person name="Kim D."/>
            <person name="Ryu S."/>
            <person name="Kim W."/>
        </authorList>
    </citation>
    <scope>NUCLEOTIDE SEQUENCE [LARGE SCALE GENOMIC DNA]</scope>
    <source>
        <tissue evidence="2">Muscle</tissue>
    </source>
</reference>
<organism evidence="2 3">
    <name type="scientific">Portunus trituberculatus</name>
    <name type="common">Swimming crab</name>
    <name type="synonym">Neptunus trituberculatus</name>
    <dbReference type="NCBI Taxonomy" id="210409"/>
    <lineage>
        <taxon>Eukaryota</taxon>
        <taxon>Metazoa</taxon>
        <taxon>Ecdysozoa</taxon>
        <taxon>Arthropoda</taxon>
        <taxon>Crustacea</taxon>
        <taxon>Multicrustacea</taxon>
        <taxon>Malacostraca</taxon>
        <taxon>Eumalacostraca</taxon>
        <taxon>Eucarida</taxon>
        <taxon>Decapoda</taxon>
        <taxon>Pleocyemata</taxon>
        <taxon>Brachyura</taxon>
        <taxon>Eubrachyura</taxon>
        <taxon>Portunoidea</taxon>
        <taxon>Portunidae</taxon>
        <taxon>Portuninae</taxon>
        <taxon>Portunus</taxon>
    </lineage>
</organism>
<evidence type="ECO:0000313" key="3">
    <source>
        <dbReference type="Proteomes" id="UP000324222"/>
    </source>
</evidence>
<sequence length="70" mass="7775">MTGIPETPTPPTAGRSTSSLELPSLSPLSWPKYGRKFSLKGNSVKQFRRDKNFYSSCIRTPSKCTPSLVR</sequence>